<evidence type="ECO:0000313" key="3">
    <source>
        <dbReference type="Proteomes" id="UP001275084"/>
    </source>
</evidence>
<accession>A0AAJ0HLB8</accession>
<gene>
    <name evidence="2" type="ORF">B0T25DRAFT_578927</name>
</gene>
<evidence type="ECO:0008006" key="4">
    <source>
        <dbReference type="Google" id="ProtNLM"/>
    </source>
</evidence>
<keyword evidence="3" id="KW-1185">Reference proteome</keyword>
<feature type="transmembrane region" description="Helical" evidence="1">
    <location>
        <begin position="18"/>
        <end position="38"/>
    </location>
</feature>
<organism evidence="2 3">
    <name type="scientific">Lasiosphaeria hispida</name>
    <dbReference type="NCBI Taxonomy" id="260671"/>
    <lineage>
        <taxon>Eukaryota</taxon>
        <taxon>Fungi</taxon>
        <taxon>Dikarya</taxon>
        <taxon>Ascomycota</taxon>
        <taxon>Pezizomycotina</taxon>
        <taxon>Sordariomycetes</taxon>
        <taxon>Sordariomycetidae</taxon>
        <taxon>Sordariales</taxon>
        <taxon>Lasiosphaeriaceae</taxon>
        <taxon>Lasiosphaeria</taxon>
    </lineage>
</organism>
<comment type="caution">
    <text evidence="2">The sequence shown here is derived from an EMBL/GenBank/DDBJ whole genome shotgun (WGS) entry which is preliminary data.</text>
</comment>
<keyword evidence="1" id="KW-0812">Transmembrane</keyword>
<name>A0AAJ0HLB8_9PEZI</name>
<dbReference type="EMBL" id="JAUIQD010000003">
    <property type="protein sequence ID" value="KAK3356749.1"/>
    <property type="molecule type" value="Genomic_DNA"/>
</dbReference>
<feature type="transmembrane region" description="Helical" evidence="1">
    <location>
        <begin position="58"/>
        <end position="78"/>
    </location>
</feature>
<reference evidence="2" key="1">
    <citation type="journal article" date="2023" name="Mol. Phylogenet. Evol.">
        <title>Genome-scale phylogeny and comparative genomics of the fungal order Sordariales.</title>
        <authorList>
            <person name="Hensen N."/>
            <person name="Bonometti L."/>
            <person name="Westerberg I."/>
            <person name="Brannstrom I.O."/>
            <person name="Guillou S."/>
            <person name="Cros-Aarteil S."/>
            <person name="Calhoun S."/>
            <person name="Haridas S."/>
            <person name="Kuo A."/>
            <person name="Mondo S."/>
            <person name="Pangilinan J."/>
            <person name="Riley R."/>
            <person name="LaButti K."/>
            <person name="Andreopoulos B."/>
            <person name="Lipzen A."/>
            <person name="Chen C."/>
            <person name="Yan M."/>
            <person name="Daum C."/>
            <person name="Ng V."/>
            <person name="Clum A."/>
            <person name="Steindorff A."/>
            <person name="Ohm R.A."/>
            <person name="Martin F."/>
            <person name="Silar P."/>
            <person name="Natvig D.O."/>
            <person name="Lalanne C."/>
            <person name="Gautier V."/>
            <person name="Ament-Velasquez S.L."/>
            <person name="Kruys A."/>
            <person name="Hutchinson M.I."/>
            <person name="Powell A.J."/>
            <person name="Barry K."/>
            <person name="Miller A.N."/>
            <person name="Grigoriev I.V."/>
            <person name="Debuchy R."/>
            <person name="Gladieux P."/>
            <person name="Hiltunen Thoren M."/>
            <person name="Johannesson H."/>
        </authorList>
    </citation>
    <scope>NUCLEOTIDE SEQUENCE</scope>
    <source>
        <strain evidence="2">CBS 955.72</strain>
    </source>
</reference>
<dbReference type="Proteomes" id="UP001275084">
    <property type="component" value="Unassembled WGS sequence"/>
</dbReference>
<evidence type="ECO:0000313" key="2">
    <source>
        <dbReference type="EMBL" id="KAK3356749.1"/>
    </source>
</evidence>
<proteinExistence type="predicted"/>
<dbReference type="PANTHER" id="PTHR35041:SF6">
    <property type="entry name" value="FORMYLMETHIONINE DEFORMYLASE-LIKE PROTEIN-RELATED"/>
    <property type="match status" value="1"/>
</dbReference>
<keyword evidence="1" id="KW-0472">Membrane</keyword>
<dbReference type="PANTHER" id="PTHR35041">
    <property type="entry name" value="MEDIATOR OF RNA POLYMERASE II TRANSCRIPTION SUBUNIT 1"/>
    <property type="match status" value="1"/>
</dbReference>
<evidence type="ECO:0000256" key="1">
    <source>
        <dbReference type="SAM" id="Phobius"/>
    </source>
</evidence>
<sequence length="581" mass="63810">MAARPPGDAKRIAKRTPIIAVCVFLATLGAAIGHHVYYQHLADTEVQSESQQAWSIRVGTLFAFLVRLGLVSLLWIVADQQIWKTLRRKAMTLGGINSMFGIMGDPTRLFSWDLVSRAKLLTLFAVMAWLMPLLAIFTPATLSVQPLVKPVVEPRAVRTVNFTNSDQWATFEGAGRIYGPGIEISRLFTEVSSSHRVTPQPAPFPNATYDLQFWGPSYKCEDPEAVFARQNKPTWDLDNYNHSSLREAFFAELPFAAANRSDIRASMQLYQAAAPFYLNNMIFIFGGGGGEPTRVWAGSTGTSLICQMYNTSYGITMEFVNGNQTIIPRSIEYLEPQAWDSSTGAQTLLRGTEDVLPSFYITHLLFTYLLVNNITMGASGTLSFPGNGGAKSIPLLQSALIYCPEIANATSDLDYLGIKDPSKCRNGTLARAIEDLSHNFTLSAMMYQHWGDNATIMVPITVSAPLNYYAYDMSTLMIAYGVGFGVVIVCLAWGGLVLLQNGISSSTSFSTVMLTTRNPDLDELAVGHWLGAKPLPEDINGVRLRFGMLKQGGHPGFGVEGTVVSLKESERGEDRDVAQRF</sequence>
<feature type="transmembrane region" description="Helical" evidence="1">
    <location>
        <begin position="121"/>
        <end position="142"/>
    </location>
</feature>
<reference evidence="2" key="2">
    <citation type="submission" date="2023-06" db="EMBL/GenBank/DDBJ databases">
        <authorList>
            <consortium name="Lawrence Berkeley National Laboratory"/>
            <person name="Haridas S."/>
            <person name="Hensen N."/>
            <person name="Bonometti L."/>
            <person name="Westerberg I."/>
            <person name="Brannstrom I.O."/>
            <person name="Guillou S."/>
            <person name="Cros-Aarteil S."/>
            <person name="Calhoun S."/>
            <person name="Kuo A."/>
            <person name="Mondo S."/>
            <person name="Pangilinan J."/>
            <person name="Riley R."/>
            <person name="Labutti K."/>
            <person name="Andreopoulos B."/>
            <person name="Lipzen A."/>
            <person name="Chen C."/>
            <person name="Yanf M."/>
            <person name="Daum C."/>
            <person name="Ng V."/>
            <person name="Clum A."/>
            <person name="Steindorff A."/>
            <person name="Ohm R."/>
            <person name="Martin F."/>
            <person name="Silar P."/>
            <person name="Natvig D."/>
            <person name="Lalanne C."/>
            <person name="Gautier V."/>
            <person name="Ament-Velasquez S.L."/>
            <person name="Kruys A."/>
            <person name="Hutchinson M.I."/>
            <person name="Powell A.J."/>
            <person name="Barry K."/>
            <person name="Miller A.N."/>
            <person name="Grigoriev I.V."/>
            <person name="Debuchy R."/>
            <person name="Gladieux P."/>
            <person name="Thoren M.H."/>
            <person name="Johannesson H."/>
        </authorList>
    </citation>
    <scope>NUCLEOTIDE SEQUENCE</scope>
    <source>
        <strain evidence="2">CBS 955.72</strain>
    </source>
</reference>
<protein>
    <recommendedName>
        <fullName evidence="4">Formylmethionine deformylase-like protein</fullName>
    </recommendedName>
</protein>
<keyword evidence="1" id="KW-1133">Transmembrane helix</keyword>
<dbReference type="AlphaFoldDB" id="A0AAJ0HLB8"/>
<feature type="transmembrane region" description="Helical" evidence="1">
    <location>
        <begin position="477"/>
        <end position="499"/>
    </location>
</feature>